<reference evidence="14" key="1">
    <citation type="submission" date="2022-01" db="EMBL/GenBank/DDBJ databases">
        <authorList>
            <person name="King R."/>
        </authorList>
    </citation>
    <scope>NUCLEOTIDE SEQUENCE</scope>
</reference>
<feature type="domain" description="C2H2-type" evidence="13">
    <location>
        <begin position="319"/>
        <end position="346"/>
    </location>
</feature>
<dbReference type="GO" id="GO:0008270">
    <property type="term" value="F:zinc ion binding"/>
    <property type="evidence" value="ECO:0007669"/>
    <property type="project" value="UniProtKB-KW"/>
</dbReference>
<dbReference type="Gene3D" id="3.30.160.60">
    <property type="entry name" value="Classic Zinc Finger"/>
    <property type="match status" value="9"/>
</dbReference>
<keyword evidence="5 11" id="KW-0863">Zinc-finger</keyword>
<keyword evidence="3" id="KW-0479">Metal-binding</keyword>
<dbReference type="Pfam" id="PF13912">
    <property type="entry name" value="zf-C2H2_6"/>
    <property type="match status" value="1"/>
</dbReference>
<dbReference type="EMBL" id="OU892280">
    <property type="protein sequence ID" value="CAG9768083.1"/>
    <property type="molecule type" value="Genomic_DNA"/>
</dbReference>
<dbReference type="FunFam" id="3.30.160.60:FF:000446">
    <property type="entry name" value="Zinc finger protein"/>
    <property type="match status" value="1"/>
</dbReference>
<comment type="subcellular location">
    <subcellularLocation>
        <location evidence="1">Nucleus</location>
    </subcellularLocation>
</comment>
<dbReference type="FunFam" id="3.30.160.60:FF:001004">
    <property type="entry name" value="Zinc finger protein 426"/>
    <property type="match status" value="1"/>
</dbReference>
<dbReference type="GO" id="GO:0032502">
    <property type="term" value="P:developmental process"/>
    <property type="evidence" value="ECO:0007669"/>
    <property type="project" value="UniProtKB-ARBA"/>
</dbReference>
<evidence type="ECO:0000256" key="8">
    <source>
        <dbReference type="ARBA" id="ARBA00023125"/>
    </source>
</evidence>
<dbReference type="Pfam" id="PF00096">
    <property type="entry name" value="zf-C2H2"/>
    <property type="match status" value="5"/>
</dbReference>
<keyword evidence="7" id="KW-0805">Transcription regulation</keyword>
<dbReference type="GO" id="GO:0001228">
    <property type="term" value="F:DNA-binding transcription activator activity, RNA polymerase II-specific"/>
    <property type="evidence" value="ECO:0007669"/>
    <property type="project" value="TreeGrafter"/>
</dbReference>
<name>A0A9N9QPH7_9CUCU</name>
<dbReference type="SMART" id="SM00868">
    <property type="entry name" value="zf-AD"/>
    <property type="match status" value="1"/>
</dbReference>
<feature type="domain" description="C2H2-type" evidence="13">
    <location>
        <begin position="347"/>
        <end position="374"/>
    </location>
</feature>
<feature type="domain" description="C2H2-type" evidence="13">
    <location>
        <begin position="413"/>
        <end position="440"/>
    </location>
</feature>
<dbReference type="PANTHER" id="PTHR24393">
    <property type="entry name" value="ZINC FINGER PROTEIN"/>
    <property type="match status" value="1"/>
</dbReference>
<dbReference type="InterPro" id="IPR012934">
    <property type="entry name" value="Znf_AD"/>
</dbReference>
<gene>
    <name evidence="14" type="ORF">CEUTPL_LOCUS8631</name>
</gene>
<evidence type="ECO:0000259" key="13">
    <source>
        <dbReference type="PROSITE" id="PS50157"/>
    </source>
</evidence>
<evidence type="ECO:0000256" key="11">
    <source>
        <dbReference type="PROSITE-ProRule" id="PRU00042"/>
    </source>
</evidence>
<feature type="compositionally biased region" description="Polar residues" evidence="12">
    <location>
        <begin position="155"/>
        <end position="180"/>
    </location>
</feature>
<feature type="domain" description="C2H2-type" evidence="13">
    <location>
        <begin position="441"/>
        <end position="469"/>
    </location>
</feature>
<evidence type="ECO:0000256" key="4">
    <source>
        <dbReference type="ARBA" id="ARBA00022737"/>
    </source>
</evidence>
<evidence type="ECO:0000256" key="3">
    <source>
        <dbReference type="ARBA" id="ARBA00022723"/>
    </source>
</evidence>
<dbReference type="OrthoDB" id="6077919at2759"/>
<dbReference type="AlphaFoldDB" id="A0A9N9QPH7"/>
<protein>
    <recommendedName>
        <fullName evidence="13">C2H2-type domain-containing protein</fullName>
    </recommendedName>
</protein>
<proteinExistence type="inferred from homology"/>
<dbReference type="PROSITE" id="PS00028">
    <property type="entry name" value="ZINC_FINGER_C2H2_1"/>
    <property type="match status" value="9"/>
</dbReference>
<dbReference type="GO" id="GO:0000978">
    <property type="term" value="F:RNA polymerase II cis-regulatory region sequence-specific DNA binding"/>
    <property type="evidence" value="ECO:0007669"/>
    <property type="project" value="TreeGrafter"/>
</dbReference>
<dbReference type="PROSITE" id="PS50157">
    <property type="entry name" value="ZINC_FINGER_C2H2_2"/>
    <property type="match status" value="9"/>
</dbReference>
<dbReference type="FunFam" id="3.30.160.60:FF:000202">
    <property type="entry name" value="Zinc finger protein 574"/>
    <property type="match status" value="1"/>
</dbReference>
<feature type="domain" description="C2H2-type" evidence="13">
    <location>
        <begin position="203"/>
        <end position="231"/>
    </location>
</feature>
<dbReference type="PANTHER" id="PTHR24393:SF15">
    <property type="entry name" value="IP01243P-RELATED"/>
    <property type="match status" value="1"/>
</dbReference>
<evidence type="ECO:0000256" key="9">
    <source>
        <dbReference type="ARBA" id="ARBA00023163"/>
    </source>
</evidence>
<evidence type="ECO:0000256" key="10">
    <source>
        <dbReference type="ARBA" id="ARBA00023242"/>
    </source>
</evidence>
<keyword evidence="8" id="KW-0238">DNA-binding</keyword>
<keyword evidence="15" id="KW-1185">Reference proteome</keyword>
<organism evidence="14 15">
    <name type="scientific">Ceutorhynchus assimilis</name>
    <name type="common">cabbage seed weevil</name>
    <dbReference type="NCBI Taxonomy" id="467358"/>
    <lineage>
        <taxon>Eukaryota</taxon>
        <taxon>Metazoa</taxon>
        <taxon>Ecdysozoa</taxon>
        <taxon>Arthropoda</taxon>
        <taxon>Hexapoda</taxon>
        <taxon>Insecta</taxon>
        <taxon>Pterygota</taxon>
        <taxon>Neoptera</taxon>
        <taxon>Endopterygota</taxon>
        <taxon>Coleoptera</taxon>
        <taxon>Polyphaga</taxon>
        <taxon>Cucujiformia</taxon>
        <taxon>Curculionidae</taxon>
        <taxon>Ceutorhynchinae</taxon>
        <taxon>Ceutorhynchus</taxon>
    </lineage>
</organism>
<evidence type="ECO:0000256" key="5">
    <source>
        <dbReference type="ARBA" id="ARBA00022771"/>
    </source>
</evidence>
<evidence type="ECO:0000256" key="7">
    <source>
        <dbReference type="ARBA" id="ARBA00023015"/>
    </source>
</evidence>
<keyword evidence="6" id="KW-0862">Zinc</keyword>
<sequence length="484" mass="57621">MESSHIFCCICIEDKPGLASLKECDENGINHREKLIMCAPNQNWDKKLSICKLCIDQLNTVYKFIELCKVSEILRDEKLKQYDDELSKPPGEIFTCDPCQKTFKKKRFLKTHITKAHTDEKFKKKFGKRKTDEKENTQEAENSNFTETYKEEYPNNDQSEETNSNENDNYFSDNDDWASSSEEEKPKPEKTKKKIKIERPESFTCEYCGKQFRRHQHWSAHIRSKHTFEKPYKCQLCEASFATSHSLLVHKRNHNNEKPYVCSSCGKGFVCSGDLFHHNKIHLNKKEYECNICSKRFNTTSILRTHKIVKHTEPQYWKYICKLCDRRFPINSSLSLHMKRHTGIKDHPCHICGKKFFNKSEVSKHILSHSNQKRFKCTLCEEKEYKNKESLNKHLKLIHDMGTWKAPKLEKKYLCSYCPKKFDFNNKLQRHLLTHTGEKPYKCDFCVKKFSDTYYRKSHMKKEHANLYEQEQEDPKYILEYKQV</sequence>
<dbReference type="SMART" id="SM00355">
    <property type="entry name" value="ZnF_C2H2"/>
    <property type="match status" value="10"/>
</dbReference>
<dbReference type="InterPro" id="IPR013087">
    <property type="entry name" value="Znf_C2H2_type"/>
</dbReference>
<dbReference type="SUPFAM" id="SSF57667">
    <property type="entry name" value="beta-beta-alpha zinc fingers"/>
    <property type="match status" value="5"/>
</dbReference>
<evidence type="ECO:0000256" key="12">
    <source>
        <dbReference type="SAM" id="MobiDB-lite"/>
    </source>
</evidence>
<evidence type="ECO:0000256" key="6">
    <source>
        <dbReference type="ARBA" id="ARBA00022833"/>
    </source>
</evidence>
<evidence type="ECO:0000256" key="1">
    <source>
        <dbReference type="ARBA" id="ARBA00004123"/>
    </source>
</evidence>
<evidence type="ECO:0000313" key="15">
    <source>
        <dbReference type="Proteomes" id="UP001152799"/>
    </source>
</evidence>
<keyword evidence="4" id="KW-0677">Repeat</keyword>
<dbReference type="InterPro" id="IPR036236">
    <property type="entry name" value="Znf_C2H2_sf"/>
</dbReference>
<feature type="domain" description="C2H2-type" evidence="13">
    <location>
        <begin position="260"/>
        <end position="287"/>
    </location>
</feature>
<dbReference type="GO" id="GO:0005634">
    <property type="term" value="C:nucleus"/>
    <property type="evidence" value="ECO:0007669"/>
    <property type="project" value="UniProtKB-SubCell"/>
</dbReference>
<evidence type="ECO:0000256" key="2">
    <source>
        <dbReference type="ARBA" id="ARBA00006991"/>
    </source>
</evidence>
<feature type="region of interest" description="Disordered" evidence="12">
    <location>
        <begin position="126"/>
        <end position="195"/>
    </location>
</feature>
<dbReference type="Proteomes" id="UP001152799">
    <property type="component" value="Chromosome 4"/>
</dbReference>
<evidence type="ECO:0000313" key="14">
    <source>
        <dbReference type="EMBL" id="CAG9768083.1"/>
    </source>
</evidence>
<feature type="domain" description="C2H2-type" evidence="13">
    <location>
        <begin position="94"/>
        <end position="122"/>
    </location>
</feature>
<keyword evidence="10" id="KW-0539">Nucleus</keyword>
<feature type="domain" description="C2H2-type" evidence="13">
    <location>
        <begin position="232"/>
        <end position="259"/>
    </location>
</feature>
<feature type="domain" description="C2H2-type" evidence="13">
    <location>
        <begin position="288"/>
        <end position="316"/>
    </location>
</feature>
<accession>A0A9N9QPH7</accession>
<keyword evidence="9" id="KW-0804">Transcription</keyword>
<comment type="similarity">
    <text evidence="2">Belongs to the krueppel C2H2-type zinc-finger protein family.</text>
</comment>